<protein>
    <submittedName>
        <fullName evidence="2">Glycosyl transferase family 2</fullName>
    </submittedName>
</protein>
<evidence type="ECO:0000256" key="1">
    <source>
        <dbReference type="SAM" id="MobiDB-lite"/>
    </source>
</evidence>
<dbReference type="RefSeq" id="WP_372387942.1">
    <property type="nucleotide sequence ID" value="NZ_JBGNYA010000001.1"/>
</dbReference>
<dbReference type="Proteomes" id="UP001570511">
    <property type="component" value="Unassembled WGS sequence"/>
</dbReference>
<keyword evidence="3" id="KW-1185">Reference proteome</keyword>
<sequence>MEYVQARVTTLHDLADPIPTAPTDRAAVVVPMTERDCESAAADRVFATLERVAPGRVVVPLRAEAERVGAVREWLSTYDLDTELLWCDGPRIADLLADAGLDGARGKGRDVWLGLGRATTEEFVAVHDADTTTYDESFVPRLLFPLARGYDFSKGYYARVEDGRLYGRLFRLFYVPLVRALCDANPEPFLRYLDSFRYALAGEFAATASAAKRMRTPRQWGLEVGTLADAFDVAGFDRTAQVDLGRYEHDHRSVDGAAGLSEMSGSVGETLLRSVREHGIDVDFGTLRERYREAALRLVDQYAEDAAFNGFDFDREGERTQVDRYADAVREPTGGDDRLPPWTEAPLDPDAVAAAAAADAEDAAFGDAGRRGRHARSEADSDLRSRTRTDGDSETDAEPPETPHQEVGE</sequence>
<evidence type="ECO:0000313" key="3">
    <source>
        <dbReference type="Proteomes" id="UP001570511"/>
    </source>
</evidence>
<dbReference type="InterPro" id="IPR001579">
    <property type="entry name" value="Glyco_hydro_18_chit_AS"/>
</dbReference>
<dbReference type="InterPro" id="IPR029044">
    <property type="entry name" value="Nucleotide-diphossugar_trans"/>
</dbReference>
<feature type="compositionally biased region" description="Basic and acidic residues" evidence="1">
    <location>
        <begin position="326"/>
        <end position="339"/>
    </location>
</feature>
<organism evidence="2 3">
    <name type="scientific">Halobellus rubicundus</name>
    <dbReference type="NCBI Taxonomy" id="2996466"/>
    <lineage>
        <taxon>Archaea</taxon>
        <taxon>Methanobacteriati</taxon>
        <taxon>Methanobacteriota</taxon>
        <taxon>Stenosarchaea group</taxon>
        <taxon>Halobacteria</taxon>
        <taxon>Halobacteriales</taxon>
        <taxon>Haloferacaceae</taxon>
        <taxon>Halobellus</taxon>
    </lineage>
</organism>
<gene>
    <name evidence="2" type="ORF">OS889_05290</name>
</gene>
<keyword evidence="2" id="KW-0808">Transferase</keyword>
<dbReference type="PROSITE" id="PS01095">
    <property type="entry name" value="GH18_1"/>
    <property type="match status" value="1"/>
</dbReference>
<evidence type="ECO:0000313" key="2">
    <source>
        <dbReference type="EMBL" id="MFA1610417.1"/>
    </source>
</evidence>
<feature type="compositionally biased region" description="Basic and acidic residues" evidence="1">
    <location>
        <begin position="375"/>
        <end position="391"/>
    </location>
</feature>
<dbReference type="GO" id="GO:0016740">
    <property type="term" value="F:transferase activity"/>
    <property type="evidence" value="ECO:0007669"/>
    <property type="project" value="UniProtKB-KW"/>
</dbReference>
<dbReference type="Gene3D" id="3.90.550.10">
    <property type="entry name" value="Spore Coat Polysaccharide Biosynthesis Protein SpsA, Chain A"/>
    <property type="match status" value="1"/>
</dbReference>
<proteinExistence type="predicted"/>
<dbReference type="SUPFAM" id="SSF53448">
    <property type="entry name" value="Nucleotide-diphospho-sugar transferases"/>
    <property type="match status" value="1"/>
</dbReference>
<dbReference type="EMBL" id="JBGNYA010000001">
    <property type="protein sequence ID" value="MFA1610417.1"/>
    <property type="molecule type" value="Genomic_DNA"/>
</dbReference>
<feature type="region of interest" description="Disordered" evidence="1">
    <location>
        <begin position="326"/>
        <end position="409"/>
    </location>
</feature>
<dbReference type="AlphaFoldDB" id="A0ABD5M930"/>
<name>A0ABD5M930_9EURY</name>
<comment type="caution">
    <text evidence="2">The sequence shown here is derived from an EMBL/GenBank/DDBJ whole genome shotgun (WGS) entry which is preliminary data.</text>
</comment>
<accession>A0ABD5M930</accession>
<reference evidence="2 3" key="1">
    <citation type="submission" date="2024-08" db="EMBL/GenBank/DDBJ databases">
        <title>Halobellus sp. MBLA0158 whole genome sequence.</title>
        <authorList>
            <person name="Hwang C.Y."/>
            <person name="Cho E.-S."/>
            <person name="Seo M.-J."/>
        </authorList>
    </citation>
    <scope>NUCLEOTIDE SEQUENCE [LARGE SCALE GENOMIC DNA]</scope>
    <source>
        <strain evidence="2 3">MBLA0158</strain>
    </source>
</reference>